<evidence type="ECO:0000313" key="2">
    <source>
        <dbReference type="EMBL" id="VTP61030.1"/>
    </source>
</evidence>
<dbReference type="Proteomes" id="UP000307968">
    <property type="component" value="Chromosome"/>
</dbReference>
<protein>
    <submittedName>
        <fullName evidence="2">L-asparagine permease</fullName>
    </submittedName>
</protein>
<dbReference type="EMBL" id="LR590463">
    <property type="protein sequence ID" value="VTP61030.1"/>
    <property type="molecule type" value="Genomic_DNA"/>
</dbReference>
<keyword evidence="1" id="KW-0812">Transmembrane</keyword>
<proteinExistence type="predicted"/>
<feature type="transmembrane region" description="Helical" evidence="1">
    <location>
        <begin position="12"/>
        <end position="30"/>
    </location>
</feature>
<reference evidence="2 3" key="1">
    <citation type="submission" date="2019-05" db="EMBL/GenBank/DDBJ databases">
        <authorList>
            <consortium name="Pathogen Informatics"/>
        </authorList>
    </citation>
    <scope>NUCLEOTIDE SEQUENCE [LARGE SCALE GENOMIC DNA]</scope>
    <source>
        <strain evidence="2 3">NCTC12971</strain>
    </source>
</reference>
<organism evidence="2 3">
    <name type="scientific">Serratia rubidaea</name>
    <name type="common">Serratia marinorubra</name>
    <dbReference type="NCBI Taxonomy" id="61652"/>
    <lineage>
        <taxon>Bacteria</taxon>
        <taxon>Pseudomonadati</taxon>
        <taxon>Pseudomonadota</taxon>
        <taxon>Gammaproteobacteria</taxon>
        <taxon>Enterobacterales</taxon>
        <taxon>Yersiniaceae</taxon>
        <taxon>Serratia</taxon>
    </lineage>
</organism>
<gene>
    <name evidence="2" type="ORF">NCTC12971_01538</name>
</gene>
<name>A0A4U9HB99_SERRU</name>
<evidence type="ECO:0000313" key="3">
    <source>
        <dbReference type="Proteomes" id="UP000307968"/>
    </source>
</evidence>
<dbReference type="AlphaFoldDB" id="A0A4U9HB99"/>
<keyword evidence="1" id="KW-1133">Transmembrane helix</keyword>
<evidence type="ECO:0000256" key="1">
    <source>
        <dbReference type="SAM" id="Phobius"/>
    </source>
</evidence>
<keyword evidence="1" id="KW-0472">Membrane</keyword>
<sequence length="50" mass="5713">MMAFDYPNGTWTVATIPVLAILLLLGWFGLRKRAAEVRLEQQAHEQQSLK</sequence>
<accession>A0A4U9HB99</accession>